<dbReference type="NCBIfam" id="NF001533">
    <property type="entry name" value="PRK00364.2-4"/>
    <property type="match status" value="1"/>
</dbReference>
<evidence type="ECO:0000256" key="1">
    <source>
        <dbReference type="ARBA" id="ARBA00006975"/>
    </source>
</evidence>
<evidence type="ECO:0000256" key="4">
    <source>
        <dbReference type="RuleBase" id="RU000535"/>
    </source>
</evidence>
<dbReference type="SUPFAM" id="SSF50129">
    <property type="entry name" value="GroES-like"/>
    <property type="match status" value="1"/>
</dbReference>
<reference evidence="5 6" key="1">
    <citation type="submission" date="2017-07" db="EMBL/GenBank/DDBJ databases">
        <title>Mechanisms for carbon and nitrogen cycling indicate functional differentiation within the Candidate Phyla Radiation.</title>
        <authorList>
            <person name="Danczak R.E."/>
            <person name="Johnston M.D."/>
            <person name="Kenah C."/>
            <person name="Slattery M."/>
            <person name="Wrighton K.C."/>
            <person name="Wilkins M.J."/>
        </authorList>
    </citation>
    <scope>NUCLEOTIDE SEQUENCE [LARGE SCALE GENOMIC DNA]</scope>
    <source>
        <strain evidence="5">Licking1014_7</strain>
    </source>
</reference>
<dbReference type="InterPro" id="IPR011032">
    <property type="entry name" value="GroES-like_sf"/>
</dbReference>
<dbReference type="GO" id="GO:0051087">
    <property type="term" value="F:protein-folding chaperone binding"/>
    <property type="evidence" value="ECO:0007669"/>
    <property type="project" value="TreeGrafter"/>
</dbReference>
<protein>
    <recommendedName>
        <fullName evidence="3">Co-chaperonin GroES</fullName>
    </recommendedName>
    <alternativeName>
        <fullName evidence="3">10 kDa chaperonin</fullName>
    </alternativeName>
    <alternativeName>
        <fullName evidence="3">Chaperonin-10</fullName>
        <shortName evidence="3">Cpn10</shortName>
    </alternativeName>
</protein>
<dbReference type="PANTHER" id="PTHR10772">
    <property type="entry name" value="10 KDA HEAT SHOCK PROTEIN"/>
    <property type="match status" value="1"/>
</dbReference>
<organism evidence="5 6">
    <name type="scientific">Candidatus Berkelbacteria bacterium Licking1014_7</name>
    <dbReference type="NCBI Taxonomy" id="2017147"/>
    <lineage>
        <taxon>Bacteria</taxon>
        <taxon>Candidatus Berkelbacteria</taxon>
    </lineage>
</organism>
<dbReference type="FunFam" id="2.30.33.40:FF:000001">
    <property type="entry name" value="10 kDa chaperonin"/>
    <property type="match status" value="1"/>
</dbReference>
<dbReference type="InterPro" id="IPR020818">
    <property type="entry name" value="Chaperonin_GroES"/>
</dbReference>
<evidence type="ECO:0000313" key="5">
    <source>
        <dbReference type="EMBL" id="TSC92678.1"/>
    </source>
</evidence>
<dbReference type="GO" id="GO:0051082">
    <property type="term" value="F:unfolded protein binding"/>
    <property type="evidence" value="ECO:0007669"/>
    <property type="project" value="TreeGrafter"/>
</dbReference>
<dbReference type="CDD" id="cd00320">
    <property type="entry name" value="cpn10"/>
    <property type="match status" value="1"/>
</dbReference>
<dbReference type="InterPro" id="IPR037124">
    <property type="entry name" value="Chaperonin_GroES_sf"/>
</dbReference>
<dbReference type="EMBL" id="VMGK01000017">
    <property type="protein sequence ID" value="TSC92678.1"/>
    <property type="molecule type" value="Genomic_DNA"/>
</dbReference>
<dbReference type="GO" id="GO:0044183">
    <property type="term" value="F:protein folding chaperone"/>
    <property type="evidence" value="ECO:0007669"/>
    <property type="project" value="InterPro"/>
</dbReference>
<dbReference type="PRINTS" id="PR00297">
    <property type="entry name" value="CHAPERONIN10"/>
</dbReference>
<accession>A0A554LIL6</accession>
<gene>
    <name evidence="3" type="primary">groES</name>
    <name evidence="3" type="synonym">groS</name>
    <name evidence="5" type="ORF">CEN89_546</name>
</gene>
<dbReference type="GO" id="GO:0005737">
    <property type="term" value="C:cytoplasm"/>
    <property type="evidence" value="ECO:0007669"/>
    <property type="project" value="UniProtKB-SubCell"/>
</dbReference>
<dbReference type="PANTHER" id="PTHR10772:SF63">
    <property type="entry name" value="20 KDA CHAPERONIN, CHLOROPLASTIC"/>
    <property type="match status" value="1"/>
</dbReference>
<comment type="subunit">
    <text evidence="3">Heptamer of 7 subunits arranged in a ring. Interacts with the chaperonin GroEL.</text>
</comment>
<comment type="caution">
    <text evidence="5">The sequence shown here is derived from an EMBL/GenBank/DDBJ whole genome shotgun (WGS) entry which is preliminary data.</text>
</comment>
<dbReference type="Gene3D" id="2.30.33.40">
    <property type="entry name" value="GroES chaperonin"/>
    <property type="match status" value="1"/>
</dbReference>
<name>A0A554LIL6_9BACT</name>
<dbReference type="GO" id="GO:0005524">
    <property type="term" value="F:ATP binding"/>
    <property type="evidence" value="ECO:0007669"/>
    <property type="project" value="InterPro"/>
</dbReference>
<dbReference type="Proteomes" id="UP000315689">
    <property type="component" value="Unassembled WGS sequence"/>
</dbReference>
<dbReference type="Pfam" id="PF00166">
    <property type="entry name" value="Cpn10"/>
    <property type="match status" value="1"/>
</dbReference>
<sequence length="95" mass="10440">MTQIKPLADRVLIEHLKEEEKTSAGIILPDSAKEKPQQAKVLEVGSGKIVDGKRVALEVKKGDTVILSQYSGDDIKFQGKELKIVKEEDILAIIS</sequence>
<comment type="subcellular location">
    <subcellularLocation>
        <location evidence="3">Cytoplasm</location>
    </subcellularLocation>
</comment>
<comment type="similarity">
    <text evidence="1 3 4">Belongs to the GroES chaperonin family.</text>
</comment>
<keyword evidence="3" id="KW-0963">Cytoplasm</keyword>
<evidence type="ECO:0000256" key="2">
    <source>
        <dbReference type="ARBA" id="ARBA00023186"/>
    </source>
</evidence>
<evidence type="ECO:0000256" key="3">
    <source>
        <dbReference type="HAMAP-Rule" id="MF_00580"/>
    </source>
</evidence>
<proteinExistence type="inferred from homology"/>
<dbReference type="GO" id="GO:0046872">
    <property type="term" value="F:metal ion binding"/>
    <property type="evidence" value="ECO:0007669"/>
    <property type="project" value="TreeGrafter"/>
</dbReference>
<comment type="function">
    <text evidence="3 4">Together with the chaperonin GroEL, plays an essential role in assisting protein folding. The GroEL-GroES system forms a nano-cage that allows encapsulation of the non-native substrate proteins and provides a physical environment optimized to promote and accelerate protein folding. GroES binds to the apical surface of the GroEL ring, thereby capping the opening of the GroEL channel.</text>
</comment>
<dbReference type="AlphaFoldDB" id="A0A554LIL6"/>
<keyword evidence="2 3" id="KW-0143">Chaperone</keyword>
<dbReference type="SMART" id="SM00883">
    <property type="entry name" value="Cpn10"/>
    <property type="match status" value="1"/>
</dbReference>
<evidence type="ECO:0000313" key="6">
    <source>
        <dbReference type="Proteomes" id="UP000315689"/>
    </source>
</evidence>
<dbReference type="HAMAP" id="MF_00580">
    <property type="entry name" value="CH10"/>
    <property type="match status" value="1"/>
</dbReference>
<dbReference type="NCBIfam" id="NF001531">
    <property type="entry name" value="PRK00364.2-2"/>
    <property type="match status" value="1"/>
</dbReference>